<accession>A0ABT7PIR0</accession>
<organism evidence="2 3">
    <name type="scientific">Roseiconus lacunae</name>
    <dbReference type="NCBI Taxonomy" id="2605694"/>
    <lineage>
        <taxon>Bacteria</taxon>
        <taxon>Pseudomonadati</taxon>
        <taxon>Planctomycetota</taxon>
        <taxon>Planctomycetia</taxon>
        <taxon>Pirellulales</taxon>
        <taxon>Pirellulaceae</taxon>
        <taxon>Roseiconus</taxon>
    </lineage>
</organism>
<evidence type="ECO:0000313" key="3">
    <source>
        <dbReference type="Proteomes" id="UP001239462"/>
    </source>
</evidence>
<dbReference type="RefSeq" id="WP_289164014.1">
    <property type="nucleotide sequence ID" value="NZ_JASZZN010000008.1"/>
</dbReference>
<dbReference type="Proteomes" id="UP001239462">
    <property type="component" value="Unassembled WGS sequence"/>
</dbReference>
<comment type="caution">
    <text evidence="2">The sequence shown here is derived from an EMBL/GenBank/DDBJ whole genome shotgun (WGS) entry which is preliminary data.</text>
</comment>
<proteinExistence type="predicted"/>
<evidence type="ECO:0000256" key="1">
    <source>
        <dbReference type="SAM" id="SignalP"/>
    </source>
</evidence>
<dbReference type="EMBL" id="JASZZN010000008">
    <property type="protein sequence ID" value="MDM4016374.1"/>
    <property type="molecule type" value="Genomic_DNA"/>
</dbReference>
<feature type="chain" id="PRO_5045801647" description="Secreted protein" evidence="1">
    <location>
        <begin position="29"/>
        <end position="744"/>
    </location>
</feature>
<protein>
    <recommendedName>
        <fullName evidence="4">Secreted protein</fullName>
    </recommendedName>
</protein>
<name>A0ABT7PIR0_9BACT</name>
<gene>
    <name evidence="2" type="ORF">QTN89_13100</name>
</gene>
<sequence>MFRRLPVFSLITAVVAAAVLLTSAFAHWDIPETGQGALGFVILASSLADAVRLSQTTRKSRSGQGGADDDSEALALLKDDELRQWLEEQTDQLRSESKRLADRSLALQQWMQFPDAIAFRSDSDHNGARNRTDSRVDDRDRLPKEAFTIAVDPLASHDQALMKLIDAKTRELFENIKNDTYREKTDAGYAFKTEQIRDDLFQLVSDVAAIYRPDDPAPLLRTNVEAISRATGRASLRLLVAIESLPVSLATYDFQSIYKLVTQAVKTFGLYKSAKPYLDVASTMWLAGRIVISTNPITMAAWWAASKATTYGASKLGQHVLDQQAVGLIRQLVEIVAIEVASIYSPMVRYRDVHWVYGVELVHLASQLHLSEAAKLEAMRQLAVLNFKDEYGRVALMRQLANGASSRPAQYRPAQSLSPADRTIVAEKLEEFLLTHVLTGAKLSRNNAEKIEQWQVATGERLEIQFRAGQVDADEKEQRQRAVWALASFALEHLGDEPDALEATLRSTQVWQGVHTDTQVRYLERLIEQPPYLYHPPEIAPKSALAAEFLSDLASLAARLGGMIAEVDSAKEAATRLTVGQIFEMPRQSRESVLRVTAYFLRSDPEVVVGQCRKLRSESLIGRQLPPEVVESGAWLWESSGQPIPVPLFHQAKWTSQADDQSAPKTAAVIRLGDLLVCYAIDPSPANLEIQILSCCPRAEVRINKLAGYIRSDCELVFPDRSVVVLPGSTFGSYDEWFAGLVSA</sequence>
<keyword evidence="3" id="KW-1185">Reference proteome</keyword>
<reference evidence="2 3" key="1">
    <citation type="submission" date="2023-06" db="EMBL/GenBank/DDBJ databases">
        <title>Roseiconus lacunae JC819 isolated from Gulf of Mannar region, Tamil Nadu.</title>
        <authorList>
            <person name="Pk S."/>
            <person name="Ch S."/>
            <person name="Ch V.R."/>
        </authorList>
    </citation>
    <scope>NUCLEOTIDE SEQUENCE [LARGE SCALE GENOMIC DNA]</scope>
    <source>
        <strain evidence="2 3">JC819</strain>
    </source>
</reference>
<feature type="signal peptide" evidence="1">
    <location>
        <begin position="1"/>
        <end position="28"/>
    </location>
</feature>
<keyword evidence="1" id="KW-0732">Signal</keyword>
<evidence type="ECO:0008006" key="4">
    <source>
        <dbReference type="Google" id="ProtNLM"/>
    </source>
</evidence>
<evidence type="ECO:0000313" key="2">
    <source>
        <dbReference type="EMBL" id="MDM4016374.1"/>
    </source>
</evidence>